<feature type="region of interest" description="Disordered" evidence="1">
    <location>
        <begin position="44"/>
        <end position="68"/>
    </location>
</feature>
<sequence length="164" mass="18574">MTKRGEGKRSWAGGWTMGPYKVRGWQAGQVAQMARPSGAEGVMGLREKQEGTAGPEEGESTLLARREEARGDIDKELPDLERNRMDRPFVHLLIILAFMHIPVAVRQILKEAFTEKQARPVPISVPLQETKFEFYHVSLFLSTQMVTNINFDSRCDRGGKKYLL</sequence>
<evidence type="ECO:0000256" key="1">
    <source>
        <dbReference type="SAM" id="MobiDB-lite"/>
    </source>
</evidence>
<feature type="transmembrane region" description="Helical" evidence="2">
    <location>
        <begin position="89"/>
        <end position="109"/>
    </location>
</feature>
<evidence type="ECO:0000313" key="4">
    <source>
        <dbReference type="Proteomes" id="UP001141806"/>
    </source>
</evidence>
<dbReference type="AlphaFoldDB" id="A0A9Q0HCC9"/>
<dbReference type="EMBL" id="JAMYWD010000009">
    <property type="protein sequence ID" value="KAJ4961512.1"/>
    <property type="molecule type" value="Genomic_DNA"/>
</dbReference>
<reference evidence="3" key="1">
    <citation type="journal article" date="2023" name="Plant J.">
        <title>The genome of the king protea, Protea cynaroides.</title>
        <authorList>
            <person name="Chang J."/>
            <person name="Duong T.A."/>
            <person name="Schoeman C."/>
            <person name="Ma X."/>
            <person name="Roodt D."/>
            <person name="Barker N."/>
            <person name="Li Z."/>
            <person name="Van de Peer Y."/>
            <person name="Mizrachi E."/>
        </authorList>
    </citation>
    <scope>NUCLEOTIDE SEQUENCE</scope>
    <source>
        <tissue evidence="3">Young leaves</tissue>
    </source>
</reference>
<keyword evidence="2" id="KW-1133">Transmembrane helix</keyword>
<proteinExistence type="predicted"/>
<name>A0A9Q0HCC9_9MAGN</name>
<keyword evidence="4" id="KW-1185">Reference proteome</keyword>
<evidence type="ECO:0000313" key="3">
    <source>
        <dbReference type="EMBL" id="KAJ4961512.1"/>
    </source>
</evidence>
<comment type="caution">
    <text evidence="3">The sequence shown here is derived from an EMBL/GenBank/DDBJ whole genome shotgun (WGS) entry which is preliminary data.</text>
</comment>
<keyword evidence="2" id="KW-0812">Transmembrane</keyword>
<evidence type="ECO:0000256" key="2">
    <source>
        <dbReference type="SAM" id="Phobius"/>
    </source>
</evidence>
<accession>A0A9Q0HCC9</accession>
<protein>
    <submittedName>
        <fullName evidence="3">Uncharacterized protein</fullName>
    </submittedName>
</protein>
<keyword evidence="2" id="KW-0472">Membrane</keyword>
<gene>
    <name evidence="3" type="ORF">NE237_021422</name>
</gene>
<organism evidence="3 4">
    <name type="scientific">Protea cynaroides</name>
    <dbReference type="NCBI Taxonomy" id="273540"/>
    <lineage>
        <taxon>Eukaryota</taxon>
        <taxon>Viridiplantae</taxon>
        <taxon>Streptophyta</taxon>
        <taxon>Embryophyta</taxon>
        <taxon>Tracheophyta</taxon>
        <taxon>Spermatophyta</taxon>
        <taxon>Magnoliopsida</taxon>
        <taxon>Proteales</taxon>
        <taxon>Proteaceae</taxon>
        <taxon>Protea</taxon>
    </lineage>
</organism>
<dbReference type="Proteomes" id="UP001141806">
    <property type="component" value="Unassembled WGS sequence"/>
</dbReference>